<dbReference type="Gene3D" id="3.40.1260.10">
    <property type="entry name" value="DsrEFH-like"/>
    <property type="match status" value="1"/>
</dbReference>
<keyword evidence="2" id="KW-1185">Reference proteome</keyword>
<dbReference type="AlphaFoldDB" id="G7Q7Z5"/>
<dbReference type="EMBL" id="CM001368">
    <property type="protein sequence ID" value="EHJ47689.1"/>
    <property type="molecule type" value="Genomic_DNA"/>
</dbReference>
<dbReference type="OrthoDB" id="9805634at2"/>
<dbReference type="InterPro" id="IPR027396">
    <property type="entry name" value="DsrEFH-like"/>
</dbReference>
<dbReference type="RefSeq" id="WP_009181083.1">
    <property type="nucleotide sequence ID" value="NZ_CM001368.1"/>
</dbReference>
<evidence type="ECO:0000313" key="1">
    <source>
        <dbReference type="EMBL" id="EHJ47689.1"/>
    </source>
</evidence>
<dbReference type="STRING" id="694327.DFW101_1681"/>
<dbReference type="Proteomes" id="UP000004662">
    <property type="component" value="Chromosome"/>
</dbReference>
<dbReference type="eggNOG" id="COG3370">
    <property type="taxonomic scope" value="Bacteria"/>
</dbReference>
<dbReference type="Pfam" id="PF02635">
    <property type="entry name" value="DsrE"/>
    <property type="match status" value="1"/>
</dbReference>
<gene>
    <name evidence="1" type="ORF">DFW101_1681</name>
</gene>
<evidence type="ECO:0000313" key="2">
    <source>
        <dbReference type="Proteomes" id="UP000004662"/>
    </source>
</evidence>
<name>G7Q7Z5_9BACT</name>
<dbReference type="SUPFAM" id="SSF75169">
    <property type="entry name" value="DsrEFH-like"/>
    <property type="match status" value="1"/>
</dbReference>
<dbReference type="HOGENOM" id="CLU_138323_2_0_7"/>
<dbReference type="InterPro" id="IPR003787">
    <property type="entry name" value="Sulphur_relay_DsrE/F-like"/>
</dbReference>
<proteinExistence type="predicted"/>
<organism evidence="1 2">
    <name type="scientific">Solidesulfovibrio carbinoliphilus subsp. oakridgensis</name>
    <dbReference type="NCBI Taxonomy" id="694327"/>
    <lineage>
        <taxon>Bacteria</taxon>
        <taxon>Pseudomonadati</taxon>
        <taxon>Thermodesulfobacteriota</taxon>
        <taxon>Desulfovibrionia</taxon>
        <taxon>Desulfovibrionales</taxon>
        <taxon>Desulfovibrionaceae</taxon>
        <taxon>Solidesulfovibrio</taxon>
    </lineage>
</organism>
<accession>G7Q7Z5</accession>
<protein>
    <submittedName>
        <fullName evidence="1">DsrE family protein</fullName>
    </submittedName>
</protein>
<sequence length="118" mass="13075">MIVASETEAGLVVLWVTRDREAALNMALMYAKNSRLQGWWDRVHLLVWGPSADLLAYDREIQDEVAACREAGVEAFACRACAERYGVADKLAGLGLTVLYAGEPLTRYLKDGWKVVSV</sequence>
<reference evidence="2" key="1">
    <citation type="journal article" date="2015" name="Genome Announc.">
        <title>High-Quality Draft Genome Sequence of Desulfovibrio carbinoliphilus FW-101-2B, an Organic Acid-Oxidizing Sulfate-Reducing Bacterium Isolated from Uranium(VI)-Contaminated Groundwater.</title>
        <authorList>
            <person name="Ramsay B.D."/>
            <person name="Hwang C."/>
            <person name="Woo H.L."/>
            <person name="Carroll S.L."/>
            <person name="Lucas S."/>
            <person name="Han J."/>
            <person name="Lapidus A.L."/>
            <person name="Cheng J.F."/>
            <person name="Goodwin L.A."/>
            <person name="Pitluck S."/>
            <person name="Peters L."/>
            <person name="Chertkov O."/>
            <person name="Held B."/>
            <person name="Detter J.C."/>
            <person name="Han C.S."/>
            <person name="Tapia R."/>
            <person name="Land M.L."/>
            <person name="Hauser L.J."/>
            <person name="Kyrpides N.C."/>
            <person name="Ivanova N.N."/>
            <person name="Mikhailova N."/>
            <person name="Pagani I."/>
            <person name="Woyke T."/>
            <person name="Arkin A.P."/>
            <person name="Dehal P."/>
            <person name="Chivian D."/>
            <person name="Criddle C.S."/>
            <person name="Wu W."/>
            <person name="Chakraborty R."/>
            <person name="Hazen T.C."/>
            <person name="Fields M.W."/>
        </authorList>
    </citation>
    <scope>NUCLEOTIDE SEQUENCE [LARGE SCALE GENOMIC DNA]</scope>
    <source>
        <strain evidence="2">FW-101-2B</strain>
    </source>
</reference>